<reference evidence="5" key="1">
    <citation type="submission" date="2019-08" db="EMBL/GenBank/DDBJ databases">
        <authorList>
            <person name="Kucharzyk K."/>
            <person name="Murdoch R.W."/>
            <person name="Higgins S."/>
            <person name="Loffler F."/>
        </authorList>
    </citation>
    <scope>NUCLEOTIDE SEQUENCE</scope>
</reference>
<dbReference type="InterPro" id="IPR001845">
    <property type="entry name" value="HTH_ArsR_DNA-bd_dom"/>
</dbReference>
<dbReference type="InterPro" id="IPR036390">
    <property type="entry name" value="WH_DNA-bd_sf"/>
</dbReference>
<organism evidence="5">
    <name type="scientific">bioreactor metagenome</name>
    <dbReference type="NCBI Taxonomy" id="1076179"/>
    <lineage>
        <taxon>unclassified sequences</taxon>
        <taxon>metagenomes</taxon>
        <taxon>ecological metagenomes</taxon>
    </lineage>
</organism>
<keyword evidence="1" id="KW-0805">Transcription regulation</keyword>
<dbReference type="InterPro" id="IPR036388">
    <property type="entry name" value="WH-like_DNA-bd_sf"/>
</dbReference>
<evidence type="ECO:0000256" key="2">
    <source>
        <dbReference type="ARBA" id="ARBA00023125"/>
    </source>
</evidence>
<dbReference type="SUPFAM" id="SSF46785">
    <property type="entry name" value="Winged helix' DNA-binding domain"/>
    <property type="match status" value="1"/>
</dbReference>
<dbReference type="PRINTS" id="PR00778">
    <property type="entry name" value="HTHARSR"/>
</dbReference>
<proteinExistence type="predicted"/>
<dbReference type="PANTHER" id="PTHR33154:SF15">
    <property type="entry name" value="REGULATORY PROTEIN ARSR"/>
    <property type="match status" value="1"/>
</dbReference>
<dbReference type="NCBIfam" id="NF033788">
    <property type="entry name" value="HTH_metalloreg"/>
    <property type="match status" value="1"/>
</dbReference>
<evidence type="ECO:0000256" key="1">
    <source>
        <dbReference type="ARBA" id="ARBA00023015"/>
    </source>
</evidence>
<evidence type="ECO:0000256" key="3">
    <source>
        <dbReference type="ARBA" id="ARBA00023163"/>
    </source>
</evidence>
<protein>
    <recommendedName>
        <fullName evidence="4">HTH arsR-type domain-containing protein</fullName>
    </recommendedName>
</protein>
<dbReference type="PANTHER" id="PTHR33154">
    <property type="entry name" value="TRANSCRIPTIONAL REGULATOR, ARSR FAMILY"/>
    <property type="match status" value="1"/>
</dbReference>
<accession>A0A644YZC0</accession>
<dbReference type="InterPro" id="IPR011991">
    <property type="entry name" value="ArsR-like_HTH"/>
</dbReference>
<evidence type="ECO:0000313" key="5">
    <source>
        <dbReference type="EMBL" id="MPM33649.1"/>
    </source>
</evidence>
<dbReference type="GO" id="GO:0003677">
    <property type="term" value="F:DNA binding"/>
    <property type="evidence" value="ECO:0007669"/>
    <property type="project" value="UniProtKB-KW"/>
</dbReference>
<sequence length="113" mass="12458">MRKPEVFDTELQTLASFAKVISHPARLAILKYLAETKTCISGDISDSLPLSRTTVSQHLKELRDAGLIHGEIDGLKINYCLCGACIEEKLALFEQFFGEVRIAGNVCDGENCK</sequence>
<dbReference type="Pfam" id="PF01022">
    <property type="entry name" value="HTH_5"/>
    <property type="match status" value="1"/>
</dbReference>
<dbReference type="SMART" id="SM00418">
    <property type="entry name" value="HTH_ARSR"/>
    <property type="match status" value="1"/>
</dbReference>
<dbReference type="InterPro" id="IPR051081">
    <property type="entry name" value="HTH_MetalResp_TranReg"/>
</dbReference>
<comment type="caution">
    <text evidence="5">The sequence shown here is derived from an EMBL/GenBank/DDBJ whole genome shotgun (WGS) entry which is preliminary data.</text>
</comment>
<evidence type="ECO:0000259" key="4">
    <source>
        <dbReference type="PROSITE" id="PS50987"/>
    </source>
</evidence>
<gene>
    <name evidence="5" type="ORF">SDC9_80226</name>
</gene>
<keyword evidence="3" id="KW-0804">Transcription</keyword>
<dbReference type="AlphaFoldDB" id="A0A644YZC0"/>
<dbReference type="GO" id="GO:0003700">
    <property type="term" value="F:DNA-binding transcription factor activity"/>
    <property type="evidence" value="ECO:0007669"/>
    <property type="project" value="InterPro"/>
</dbReference>
<dbReference type="EMBL" id="VSSQ01006720">
    <property type="protein sequence ID" value="MPM33649.1"/>
    <property type="molecule type" value="Genomic_DNA"/>
</dbReference>
<dbReference type="CDD" id="cd00090">
    <property type="entry name" value="HTH_ARSR"/>
    <property type="match status" value="1"/>
</dbReference>
<keyword evidence="2" id="KW-0238">DNA-binding</keyword>
<name>A0A644YZC0_9ZZZZ</name>
<dbReference type="PROSITE" id="PS50987">
    <property type="entry name" value="HTH_ARSR_2"/>
    <property type="match status" value="1"/>
</dbReference>
<feature type="domain" description="HTH arsR-type" evidence="4">
    <location>
        <begin position="6"/>
        <end position="101"/>
    </location>
</feature>
<dbReference type="Gene3D" id="1.10.10.10">
    <property type="entry name" value="Winged helix-like DNA-binding domain superfamily/Winged helix DNA-binding domain"/>
    <property type="match status" value="1"/>
</dbReference>